<dbReference type="Proteomes" id="UP000499080">
    <property type="component" value="Unassembled WGS sequence"/>
</dbReference>
<evidence type="ECO:0000313" key="3">
    <source>
        <dbReference type="Proteomes" id="UP000499080"/>
    </source>
</evidence>
<evidence type="ECO:0000313" key="1">
    <source>
        <dbReference type="EMBL" id="GBL74740.1"/>
    </source>
</evidence>
<dbReference type="EMBL" id="BGPR01079497">
    <property type="protein sequence ID" value="GBL74740.1"/>
    <property type="molecule type" value="Genomic_DNA"/>
</dbReference>
<dbReference type="EMBL" id="BGPR01079509">
    <property type="protein sequence ID" value="GBL74799.1"/>
    <property type="molecule type" value="Genomic_DNA"/>
</dbReference>
<keyword evidence="3" id="KW-1185">Reference proteome</keyword>
<evidence type="ECO:0000313" key="2">
    <source>
        <dbReference type="EMBL" id="GBL74799.1"/>
    </source>
</evidence>
<accession>A0A4Y2A5U4</accession>
<proteinExistence type="predicted"/>
<reference evidence="2 3" key="1">
    <citation type="journal article" date="2019" name="Sci. Rep.">
        <title>Orb-weaving spider Araneus ventricosus genome elucidates the spidroin gene catalogue.</title>
        <authorList>
            <person name="Kono N."/>
            <person name="Nakamura H."/>
            <person name="Ohtoshi R."/>
            <person name="Moran D.A.P."/>
            <person name="Shinohara A."/>
            <person name="Yoshida Y."/>
            <person name="Fujiwara M."/>
            <person name="Mori M."/>
            <person name="Tomita M."/>
            <person name="Arakawa K."/>
        </authorList>
    </citation>
    <scope>NUCLEOTIDE SEQUENCE [LARGE SCALE GENOMIC DNA]</scope>
</reference>
<name>A0A4Y2A5U4_ARAVE</name>
<comment type="caution">
    <text evidence="2">The sequence shown here is derived from an EMBL/GenBank/DDBJ whole genome shotgun (WGS) entry which is preliminary data.</text>
</comment>
<protein>
    <submittedName>
        <fullName evidence="2">Uncharacterized protein</fullName>
    </submittedName>
</protein>
<dbReference type="AlphaFoldDB" id="A0A4Y2A5U4"/>
<organism evidence="2 3">
    <name type="scientific">Araneus ventricosus</name>
    <name type="common">Orbweaver spider</name>
    <name type="synonym">Epeira ventricosa</name>
    <dbReference type="NCBI Taxonomy" id="182803"/>
    <lineage>
        <taxon>Eukaryota</taxon>
        <taxon>Metazoa</taxon>
        <taxon>Ecdysozoa</taxon>
        <taxon>Arthropoda</taxon>
        <taxon>Chelicerata</taxon>
        <taxon>Arachnida</taxon>
        <taxon>Araneae</taxon>
        <taxon>Araneomorphae</taxon>
        <taxon>Entelegynae</taxon>
        <taxon>Araneoidea</taxon>
        <taxon>Araneidae</taxon>
        <taxon>Araneus</taxon>
    </lineage>
</organism>
<feature type="non-terminal residue" evidence="2">
    <location>
        <position position="19"/>
    </location>
</feature>
<sequence>MEDSYLKDTLDEPQPSATY</sequence>
<gene>
    <name evidence="2" type="ORF">AVEN_242538_1</name>
    <name evidence="1" type="ORF">AVEN_83218_1</name>
</gene>